<keyword evidence="1" id="KW-1133">Transmembrane helix</keyword>
<dbReference type="Pfam" id="PF07699">
    <property type="entry name" value="Ephrin_rec_like"/>
    <property type="match status" value="1"/>
</dbReference>
<feature type="transmembrane region" description="Helical" evidence="1">
    <location>
        <begin position="324"/>
        <end position="345"/>
    </location>
</feature>
<dbReference type="SMART" id="SM01411">
    <property type="entry name" value="Ephrin_rec_like"/>
    <property type="match status" value="4"/>
</dbReference>
<accession>A0A7S2DY13</accession>
<proteinExistence type="predicted"/>
<evidence type="ECO:0000313" key="3">
    <source>
        <dbReference type="EMBL" id="CAD9467686.1"/>
    </source>
</evidence>
<dbReference type="Gene3D" id="2.10.50.10">
    <property type="entry name" value="Tumor Necrosis Factor Receptor, subunit A, domain 2"/>
    <property type="match status" value="2"/>
</dbReference>
<dbReference type="PANTHER" id="PTHR46967">
    <property type="entry name" value="INSULIN-LIKE GROWTH FACTOR BINDING PROTEIN,N-TERMINAL"/>
    <property type="match status" value="1"/>
</dbReference>
<feature type="domain" description="Tyrosine-protein kinase ephrin type A/B receptor-like" evidence="2">
    <location>
        <begin position="126"/>
        <end position="161"/>
    </location>
</feature>
<keyword evidence="1" id="KW-0472">Membrane</keyword>
<dbReference type="SUPFAM" id="SSF57184">
    <property type="entry name" value="Growth factor receptor domain"/>
    <property type="match status" value="1"/>
</dbReference>
<protein>
    <recommendedName>
        <fullName evidence="2">Tyrosine-protein kinase ephrin type A/B receptor-like domain-containing protein</fullName>
    </recommendedName>
</protein>
<evidence type="ECO:0000256" key="1">
    <source>
        <dbReference type="SAM" id="Phobius"/>
    </source>
</evidence>
<evidence type="ECO:0000259" key="2">
    <source>
        <dbReference type="Pfam" id="PF07699"/>
    </source>
</evidence>
<organism evidence="3">
    <name type="scientific">Octactis speculum</name>
    <dbReference type="NCBI Taxonomy" id="3111310"/>
    <lineage>
        <taxon>Eukaryota</taxon>
        <taxon>Sar</taxon>
        <taxon>Stramenopiles</taxon>
        <taxon>Ochrophyta</taxon>
        <taxon>Dictyochophyceae</taxon>
        <taxon>Dictyochales</taxon>
        <taxon>Dictyochaceae</taxon>
        <taxon>Octactis</taxon>
    </lineage>
</organism>
<sequence length="441" mass="47814">MPDCEIMVLQGDALINYGSAVTITNTHFITMGKDSDLVPGSLECESSGCSAGQYGECKLVGNCYSCEVDICHWCSPGTYSYAGAVLLLDCQSCEAGRFKNVTDNKPSCSICESGHFSNNAATNKGGTGVASGATHCVMCPAGKYQNNNESYYCEDCPAGFFSSEGSSNCTACYAGTHTSSTGMSECETCERGKVASETIAAVSCNKCRGAFTSWARTTNCSICEEDYFMEDGICYECPENGECPLATGTTDIILGYGYWRVDPYSHQILQCTSNPDACIGGNSTLEGGYCQSNMGGPYCLICEKGYHRDLASCEECGVDGDGSVILQLCILAGLLICLVMMVIFFRKLHTRGHPCIDFVTTQSQMHFLAIAENYELLKAKFKINVVFSQIVSDFPGQFGFEYPEAYTRVAKELSNIFSLSFMSLVPAEVCMGYERHKYMIH</sequence>
<dbReference type="AlphaFoldDB" id="A0A7S2DY13"/>
<keyword evidence="1" id="KW-0812">Transmembrane</keyword>
<name>A0A7S2DY13_9STRA</name>
<gene>
    <name evidence="3" type="ORF">DSPE1174_LOCUS26505</name>
</gene>
<reference evidence="3" key="1">
    <citation type="submission" date="2021-01" db="EMBL/GenBank/DDBJ databases">
        <authorList>
            <person name="Corre E."/>
            <person name="Pelletier E."/>
            <person name="Niang G."/>
            <person name="Scheremetjew M."/>
            <person name="Finn R."/>
            <person name="Kale V."/>
            <person name="Holt S."/>
            <person name="Cochrane G."/>
            <person name="Meng A."/>
            <person name="Brown T."/>
            <person name="Cohen L."/>
        </authorList>
    </citation>
    <scope>NUCLEOTIDE SEQUENCE</scope>
    <source>
        <strain evidence="3">CCMP1381</strain>
    </source>
</reference>
<dbReference type="InterPro" id="IPR011641">
    <property type="entry name" value="Tyr-kin_ephrin_A/B_rcpt-like"/>
</dbReference>
<dbReference type="PANTHER" id="PTHR46967:SF2">
    <property type="entry name" value="SUSHI, VON WILLEBRAND FACTOR TYPE A, EGF AND PENTRAXIN DOMAIN-CONTAINING PROTEIN 1-LIKE"/>
    <property type="match status" value="1"/>
</dbReference>
<dbReference type="InterPro" id="IPR009030">
    <property type="entry name" value="Growth_fac_rcpt_cys_sf"/>
</dbReference>
<dbReference type="EMBL" id="HBGS01051167">
    <property type="protein sequence ID" value="CAD9467686.1"/>
    <property type="molecule type" value="Transcribed_RNA"/>
</dbReference>